<organism evidence="1 2">
    <name type="scientific">Novosphingobium umbonatum</name>
    <dbReference type="NCBI Taxonomy" id="1908524"/>
    <lineage>
        <taxon>Bacteria</taxon>
        <taxon>Pseudomonadati</taxon>
        <taxon>Pseudomonadota</taxon>
        <taxon>Alphaproteobacteria</taxon>
        <taxon>Sphingomonadales</taxon>
        <taxon>Sphingomonadaceae</taxon>
        <taxon>Novosphingobium</taxon>
    </lineage>
</organism>
<sequence>MPTYTSVSIGYQAYVGPTPRSTGTFVYQNKITAIRPPLEKNGKIVEGRQAHFVAQLRALQSVVGNQIPVHIQWASGERNQMDKGCIGHAFGPGLPIERIVSDEVHGITHVILRD</sequence>
<gene>
    <name evidence="1" type="ORF">EOE18_10150</name>
</gene>
<name>A0A437N5E8_9SPHN</name>
<accession>A0A437N5E8</accession>
<comment type="caution">
    <text evidence="1">The sequence shown here is derived from an EMBL/GenBank/DDBJ whole genome shotgun (WGS) entry which is preliminary data.</text>
</comment>
<dbReference type="RefSeq" id="WP_127709067.1">
    <property type="nucleotide sequence ID" value="NZ_SACO01000006.1"/>
</dbReference>
<dbReference type="EMBL" id="SACO01000006">
    <property type="protein sequence ID" value="RVU05081.1"/>
    <property type="molecule type" value="Genomic_DNA"/>
</dbReference>
<protein>
    <submittedName>
        <fullName evidence="1">Uncharacterized protein</fullName>
    </submittedName>
</protein>
<dbReference type="AlphaFoldDB" id="A0A437N5E8"/>
<dbReference type="OrthoDB" id="7596013at2"/>
<proteinExistence type="predicted"/>
<evidence type="ECO:0000313" key="1">
    <source>
        <dbReference type="EMBL" id="RVU05081.1"/>
    </source>
</evidence>
<dbReference type="Proteomes" id="UP000282837">
    <property type="component" value="Unassembled WGS sequence"/>
</dbReference>
<keyword evidence="2" id="KW-1185">Reference proteome</keyword>
<evidence type="ECO:0000313" key="2">
    <source>
        <dbReference type="Proteomes" id="UP000282837"/>
    </source>
</evidence>
<reference evidence="1 2" key="1">
    <citation type="submission" date="2019-01" db="EMBL/GenBank/DDBJ databases">
        <authorList>
            <person name="Chen W.-M."/>
        </authorList>
    </citation>
    <scope>NUCLEOTIDE SEQUENCE [LARGE SCALE GENOMIC DNA]</scope>
    <source>
        <strain evidence="1 2">FSY-9</strain>
    </source>
</reference>